<dbReference type="GO" id="GO:0016020">
    <property type="term" value="C:membrane"/>
    <property type="evidence" value="ECO:0007669"/>
    <property type="project" value="UniProtKB-SubCell"/>
</dbReference>
<keyword evidence="2" id="KW-0813">Transport</keyword>
<feature type="transmembrane region" description="Helical" evidence="6">
    <location>
        <begin position="383"/>
        <end position="402"/>
    </location>
</feature>
<dbReference type="Gene3D" id="1.20.1740.10">
    <property type="entry name" value="Amino acid/polyamine transporter I"/>
    <property type="match status" value="1"/>
</dbReference>
<dbReference type="OrthoDB" id="3900342at2759"/>
<evidence type="ECO:0000256" key="2">
    <source>
        <dbReference type="ARBA" id="ARBA00022448"/>
    </source>
</evidence>
<dbReference type="AlphaFoldDB" id="A0A316UCK1"/>
<dbReference type="PANTHER" id="PTHR45649">
    <property type="entry name" value="AMINO-ACID PERMEASE BAT1"/>
    <property type="match status" value="1"/>
</dbReference>
<feature type="transmembrane region" description="Helical" evidence="6">
    <location>
        <begin position="58"/>
        <end position="82"/>
    </location>
</feature>
<dbReference type="STRING" id="1684307.A0A316UCK1"/>
<sequence>MSAIVGGGQLPLWLGWVVCLVLQEFIGLSLAELSSAFPTSAGSHYATYRLAPQGSRRFAAYLTGWVVLVGNLTITLSVTFGFASLLAACITIAKPEFAATNWQLLLIFYAILVATFAICLLGNRFLPFVDSFCAGYTLLVIFLVLIVLPSTADERHSASYTLGHFDSTLSGWGGFGFAIGLLPSAYCFSALGMITSMSEEVSSPETSVPWALSLAVPVGLVAGLFFIIPICATLPPLADIVEAGASSGQALPYIFATVTGSPGGGVGLTVLVLILTLFCCISITTAASRMFWSFARDHGIPFGDFFSVIDAKFGVPRNALVLLTVVQMLLGLIYLGSTSAFNAFVATGVIALAVSYAIPIAMSAISDRRRTVNAASWHLPPMLGWFANFIALLWVAFQAVLFSMPTVLPTSETAMNYASVVLVGLMTLSLVWYALGGRKQFVVPTA</sequence>
<keyword evidence="8" id="KW-1185">Reference proteome</keyword>
<reference evidence="7 8" key="1">
    <citation type="journal article" date="2018" name="Mol. Biol. Evol.">
        <title>Broad Genomic Sampling Reveals a Smut Pathogenic Ancestry of the Fungal Clade Ustilaginomycotina.</title>
        <authorList>
            <person name="Kijpornyongpan T."/>
            <person name="Mondo S.J."/>
            <person name="Barry K."/>
            <person name="Sandor L."/>
            <person name="Lee J."/>
            <person name="Lipzen A."/>
            <person name="Pangilinan J."/>
            <person name="LaButti K."/>
            <person name="Hainaut M."/>
            <person name="Henrissat B."/>
            <person name="Grigoriev I.V."/>
            <person name="Spatafora J.W."/>
            <person name="Aime M.C."/>
        </authorList>
    </citation>
    <scope>NUCLEOTIDE SEQUENCE [LARGE SCALE GENOMIC DNA]</scope>
    <source>
        <strain evidence="7 8">MCA 4718</strain>
    </source>
</reference>
<name>A0A316UCK1_9BASI</name>
<evidence type="ECO:0000256" key="5">
    <source>
        <dbReference type="ARBA" id="ARBA00023136"/>
    </source>
</evidence>
<gene>
    <name evidence="7" type="ORF">BCV69DRAFT_256759</name>
</gene>
<proteinExistence type="predicted"/>
<feature type="transmembrane region" description="Helical" evidence="6">
    <location>
        <begin position="133"/>
        <end position="152"/>
    </location>
</feature>
<feature type="transmembrane region" description="Helical" evidence="6">
    <location>
        <begin position="266"/>
        <end position="287"/>
    </location>
</feature>
<feature type="transmembrane region" description="Helical" evidence="6">
    <location>
        <begin position="102"/>
        <end position="121"/>
    </location>
</feature>
<feature type="transmembrane region" description="Helical" evidence="6">
    <location>
        <begin position="172"/>
        <end position="195"/>
    </location>
</feature>
<dbReference type="Pfam" id="PF13520">
    <property type="entry name" value="AA_permease_2"/>
    <property type="match status" value="1"/>
</dbReference>
<evidence type="ECO:0000256" key="4">
    <source>
        <dbReference type="ARBA" id="ARBA00022989"/>
    </source>
</evidence>
<keyword evidence="3 6" id="KW-0812">Transmembrane</keyword>
<comment type="subcellular location">
    <subcellularLocation>
        <location evidence="1">Membrane</location>
        <topology evidence="1">Multi-pass membrane protein</topology>
    </subcellularLocation>
</comment>
<evidence type="ECO:0000256" key="3">
    <source>
        <dbReference type="ARBA" id="ARBA00022692"/>
    </source>
</evidence>
<organism evidence="7 8">
    <name type="scientific">Pseudomicrostroma glucosiphilum</name>
    <dbReference type="NCBI Taxonomy" id="1684307"/>
    <lineage>
        <taxon>Eukaryota</taxon>
        <taxon>Fungi</taxon>
        <taxon>Dikarya</taxon>
        <taxon>Basidiomycota</taxon>
        <taxon>Ustilaginomycotina</taxon>
        <taxon>Exobasidiomycetes</taxon>
        <taxon>Microstromatales</taxon>
        <taxon>Microstromatales incertae sedis</taxon>
        <taxon>Pseudomicrostroma</taxon>
    </lineage>
</organism>
<keyword evidence="5 6" id="KW-0472">Membrane</keyword>
<dbReference type="EMBL" id="KZ819323">
    <property type="protein sequence ID" value="PWN22133.1"/>
    <property type="molecule type" value="Genomic_DNA"/>
</dbReference>
<dbReference type="GeneID" id="37012344"/>
<dbReference type="PANTHER" id="PTHR45649:SF28">
    <property type="entry name" value="TRANSPORTER, PUTATIVE (EUROFUNG)-RELATED"/>
    <property type="match status" value="1"/>
</dbReference>
<feature type="transmembrane region" description="Helical" evidence="6">
    <location>
        <begin position="414"/>
        <end position="435"/>
    </location>
</feature>
<keyword evidence="4 6" id="KW-1133">Transmembrane helix</keyword>
<accession>A0A316UCK1</accession>
<evidence type="ECO:0000313" key="8">
    <source>
        <dbReference type="Proteomes" id="UP000245942"/>
    </source>
</evidence>
<dbReference type="GO" id="GO:0022857">
    <property type="term" value="F:transmembrane transporter activity"/>
    <property type="evidence" value="ECO:0007669"/>
    <property type="project" value="InterPro"/>
</dbReference>
<dbReference type="RefSeq" id="XP_025349293.1">
    <property type="nucleotide sequence ID" value="XM_025490610.1"/>
</dbReference>
<feature type="transmembrane region" description="Helical" evidence="6">
    <location>
        <begin position="343"/>
        <end position="362"/>
    </location>
</feature>
<evidence type="ECO:0000256" key="6">
    <source>
        <dbReference type="SAM" id="Phobius"/>
    </source>
</evidence>
<feature type="transmembrane region" description="Helical" evidence="6">
    <location>
        <begin position="12"/>
        <end position="37"/>
    </location>
</feature>
<evidence type="ECO:0000313" key="7">
    <source>
        <dbReference type="EMBL" id="PWN22133.1"/>
    </source>
</evidence>
<dbReference type="InterPro" id="IPR002293">
    <property type="entry name" value="AA/rel_permease1"/>
</dbReference>
<evidence type="ECO:0000256" key="1">
    <source>
        <dbReference type="ARBA" id="ARBA00004141"/>
    </source>
</evidence>
<dbReference type="PIRSF" id="PIRSF006060">
    <property type="entry name" value="AA_transporter"/>
    <property type="match status" value="1"/>
</dbReference>
<feature type="transmembrane region" description="Helical" evidence="6">
    <location>
        <begin position="319"/>
        <end position="337"/>
    </location>
</feature>
<dbReference type="Proteomes" id="UP000245942">
    <property type="component" value="Unassembled WGS sequence"/>
</dbReference>
<feature type="transmembrane region" description="Helical" evidence="6">
    <location>
        <begin position="207"/>
        <end position="228"/>
    </location>
</feature>
<protein>
    <submittedName>
        <fullName evidence="7">Amino acid transporter</fullName>
    </submittedName>
</protein>